<evidence type="ECO:0000256" key="3">
    <source>
        <dbReference type="ARBA" id="ARBA00023274"/>
    </source>
</evidence>
<comment type="similarity">
    <text evidence="1 4">Belongs to the eukaryotic ribosomal protein eS12 family.</text>
</comment>
<dbReference type="AlphaFoldDB" id="H8ZWZ3"/>
<dbReference type="GO" id="GO:0003735">
    <property type="term" value="F:structural constituent of ribosome"/>
    <property type="evidence" value="ECO:0007669"/>
    <property type="project" value="InterPro"/>
</dbReference>
<dbReference type="GO" id="GO:0006412">
    <property type="term" value="P:translation"/>
    <property type="evidence" value="ECO:0007669"/>
    <property type="project" value="InterPro"/>
</dbReference>
<dbReference type="SUPFAM" id="SSF55315">
    <property type="entry name" value="L30e-like"/>
    <property type="match status" value="1"/>
</dbReference>
<evidence type="ECO:0000256" key="1">
    <source>
        <dbReference type="ARBA" id="ARBA00005824"/>
    </source>
</evidence>
<sequence>RNTSTRKTPFALNPYIPATMTQEGTEEMATGETVEYNQLNDIQEILKKALIADGLARGLHEAVRAIDRGAGLLAIISEDLDEANYAKLITALCADRRVPLVKVPEGKQLGEWAGLCKFDRDGTARKVL</sequence>
<dbReference type="InterPro" id="IPR029064">
    <property type="entry name" value="Ribosomal_eL30-like_sf"/>
</dbReference>
<evidence type="ECO:0000259" key="5">
    <source>
        <dbReference type="Pfam" id="PF01248"/>
    </source>
</evidence>
<evidence type="ECO:0000256" key="4">
    <source>
        <dbReference type="RuleBase" id="RU000670"/>
    </source>
</evidence>
<evidence type="ECO:0000256" key="2">
    <source>
        <dbReference type="ARBA" id="ARBA00022980"/>
    </source>
</evidence>
<organism evidence="6">
    <name type="scientific">Collodictyon triciliatum</name>
    <dbReference type="NCBI Taxonomy" id="190325"/>
    <lineage>
        <taxon>Eukaryota</taxon>
        <taxon>CRuMs</taxon>
        <taxon>Collodictyonidae</taxon>
        <taxon>Collodictyon</taxon>
    </lineage>
</organism>
<evidence type="ECO:0000313" key="6">
    <source>
        <dbReference type="EMBL" id="AFD22751.1"/>
    </source>
</evidence>
<dbReference type="EMBL" id="JN618935">
    <property type="protein sequence ID" value="AFD22751.1"/>
    <property type="molecule type" value="mRNA"/>
</dbReference>
<dbReference type="GO" id="GO:0005840">
    <property type="term" value="C:ribosome"/>
    <property type="evidence" value="ECO:0007669"/>
    <property type="project" value="UniProtKB-KW"/>
</dbReference>
<keyword evidence="2 4" id="KW-0689">Ribosomal protein</keyword>
<dbReference type="Pfam" id="PF01248">
    <property type="entry name" value="Ribosomal_L7Ae"/>
    <property type="match status" value="1"/>
</dbReference>
<dbReference type="PANTHER" id="PTHR11843">
    <property type="entry name" value="40S RIBOSOMAL PROTEIN S12"/>
    <property type="match status" value="1"/>
</dbReference>
<dbReference type="PRINTS" id="PR00972">
    <property type="entry name" value="RIBSOMALS12E"/>
</dbReference>
<dbReference type="GO" id="GO:1990904">
    <property type="term" value="C:ribonucleoprotein complex"/>
    <property type="evidence" value="ECO:0007669"/>
    <property type="project" value="UniProtKB-KW"/>
</dbReference>
<feature type="domain" description="Ribosomal protein eL8/eL30/eS12/Gadd45" evidence="5">
    <location>
        <begin position="41"/>
        <end position="125"/>
    </location>
</feature>
<feature type="non-terminal residue" evidence="6">
    <location>
        <position position="1"/>
    </location>
</feature>
<reference evidence="6" key="1">
    <citation type="journal article" date="2012" name="Mol. Biol. Evol.">
        <title>Collodictyon--an ancient lineage in the tree of eukaryotes.</title>
        <authorList>
            <person name="Zhao S."/>
            <person name="Burki F."/>
            <person name="Brate J."/>
            <person name="Keeling P.J."/>
            <person name="Klaveness D."/>
            <person name="Shalchian-Tabrizi K."/>
        </authorList>
    </citation>
    <scope>NUCLEOTIDE SEQUENCE</scope>
</reference>
<keyword evidence="3 4" id="KW-0687">Ribonucleoprotein</keyword>
<dbReference type="InterPro" id="IPR000530">
    <property type="entry name" value="Ribosomal_eS12"/>
</dbReference>
<protein>
    <recommendedName>
        <fullName evidence="4">40S ribosomal protein S12</fullName>
    </recommendedName>
</protein>
<proteinExistence type="evidence at transcript level"/>
<accession>H8ZWZ3</accession>
<name>H8ZWZ3_9EUKA</name>
<dbReference type="Gene3D" id="3.30.1330.30">
    <property type="match status" value="1"/>
</dbReference>
<dbReference type="InterPro" id="IPR004038">
    <property type="entry name" value="Ribosomal_eL8/eL30/eS12/Gad45"/>
</dbReference>